<feature type="domain" description="NmrA-like" evidence="4">
    <location>
        <begin position="5"/>
        <end position="280"/>
    </location>
</feature>
<evidence type="ECO:0000256" key="2">
    <source>
        <dbReference type="ARBA" id="ARBA00022857"/>
    </source>
</evidence>
<evidence type="ECO:0000256" key="1">
    <source>
        <dbReference type="ARBA" id="ARBA00006328"/>
    </source>
</evidence>
<dbReference type="RefSeq" id="XP_022576906.1">
    <property type="nucleotide sequence ID" value="XM_022726928.1"/>
</dbReference>
<dbReference type="VEuPathDB" id="FungiDB:ASPZODRAFT_170187"/>
<evidence type="ECO:0000259" key="4">
    <source>
        <dbReference type="Pfam" id="PF05368"/>
    </source>
</evidence>
<keyword evidence="3" id="KW-0560">Oxidoreductase</keyword>
<dbReference type="SUPFAM" id="SSF51735">
    <property type="entry name" value="NAD(P)-binding Rossmann-fold domains"/>
    <property type="match status" value="1"/>
</dbReference>
<dbReference type="STRING" id="1073090.A0A1L9S5F2"/>
<proteinExistence type="inferred from homology"/>
<keyword evidence="6" id="KW-1185">Reference proteome</keyword>
<dbReference type="Gene3D" id="3.90.25.10">
    <property type="entry name" value="UDP-galactose 4-epimerase, domain 1"/>
    <property type="match status" value="1"/>
</dbReference>
<dbReference type="InterPro" id="IPR051164">
    <property type="entry name" value="NmrA-like_oxidored"/>
</dbReference>
<dbReference type="GO" id="GO:0005634">
    <property type="term" value="C:nucleus"/>
    <property type="evidence" value="ECO:0007669"/>
    <property type="project" value="TreeGrafter"/>
</dbReference>
<dbReference type="InterPro" id="IPR036291">
    <property type="entry name" value="NAD(P)-bd_dom_sf"/>
</dbReference>
<keyword evidence="2" id="KW-0521">NADP</keyword>
<dbReference type="PANTHER" id="PTHR42748">
    <property type="entry name" value="NITROGEN METABOLITE REPRESSION PROTEIN NMRA FAMILY MEMBER"/>
    <property type="match status" value="1"/>
</dbReference>
<evidence type="ECO:0000256" key="3">
    <source>
        <dbReference type="ARBA" id="ARBA00023002"/>
    </source>
</evidence>
<dbReference type="Proteomes" id="UP000184188">
    <property type="component" value="Unassembled WGS sequence"/>
</dbReference>
<evidence type="ECO:0000313" key="6">
    <source>
        <dbReference type="Proteomes" id="UP000184188"/>
    </source>
</evidence>
<dbReference type="Gene3D" id="3.40.50.720">
    <property type="entry name" value="NAD(P)-binding Rossmann-like Domain"/>
    <property type="match status" value="1"/>
</dbReference>
<dbReference type="AlphaFoldDB" id="A0A1L9S5F2"/>
<protein>
    <recommendedName>
        <fullName evidence="4">NmrA-like domain-containing protein</fullName>
    </recommendedName>
</protein>
<evidence type="ECO:0000313" key="5">
    <source>
        <dbReference type="EMBL" id="OJJ42396.1"/>
    </source>
</evidence>
<gene>
    <name evidence="5" type="ORF">ASPZODRAFT_170187</name>
</gene>
<dbReference type="InterPro" id="IPR008030">
    <property type="entry name" value="NmrA-like"/>
</dbReference>
<dbReference type="Pfam" id="PF05368">
    <property type="entry name" value="NmrA"/>
    <property type="match status" value="1"/>
</dbReference>
<dbReference type="GO" id="GO:0016491">
    <property type="term" value="F:oxidoreductase activity"/>
    <property type="evidence" value="ECO:0007669"/>
    <property type="project" value="UniProtKB-KW"/>
</dbReference>
<comment type="similarity">
    <text evidence="1">Belongs to the NmrA-type oxidoreductase family.</text>
</comment>
<dbReference type="OrthoDB" id="300709at2759"/>
<sequence>MTEPKRVAVVGGTGNLGGSVALSLHRNSAFNVRVLSRNAEAPKANRLAQLGIEVVTANGWDVSALDKALAGCWALFINIDSDNPKIPLTDIELEQEEQWKSGKQPSEFDMGKNIIDCAVRAGVRHLVHASLPAASKLTDGRVPMISFDDKSRISEYMMAAVETHAIETGTVVNAGWFLENAFDPKYIVSFGGFAGAVDPDGYLTWKTPPMGNKPESVPWLAVADDYGDLVHGVLLDPARWNGQYIDGVSESMGFGDLTWTFQNVTGKKSRYLPVDNGVLTAGEATKTKEVNGLFDLMHALHGCFFNGRPTEHEKARLLKQAALAATGRQGGLMTVEQFFRKYA</sequence>
<reference evidence="6" key="1">
    <citation type="journal article" date="2017" name="Genome Biol.">
        <title>Comparative genomics reveals high biological diversity and specific adaptations in the industrially and medically important fungal genus Aspergillus.</title>
        <authorList>
            <person name="de Vries R.P."/>
            <person name="Riley R."/>
            <person name="Wiebenga A."/>
            <person name="Aguilar-Osorio G."/>
            <person name="Amillis S."/>
            <person name="Uchima C.A."/>
            <person name="Anderluh G."/>
            <person name="Asadollahi M."/>
            <person name="Askin M."/>
            <person name="Barry K."/>
            <person name="Battaglia E."/>
            <person name="Bayram O."/>
            <person name="Benocci T."/>
            <person name="Braus-Stromeyer S.A."/>
            <person name="Caldana C."/>
            <person name="Canovas D."/>
            <person name="Cerqueira G.C."/>
            <person name="Chen F."/>
            <person name="Chen W."/>
            <person name="Choi C."/>
            <person name="Clum A."/>
            <person name="Dos Santos R.A."/>
            <person name="Damasio A.R."/>
            <person name="Diallinas G."/>
            <person name="Emri T."/>
            <person name="Fekete E."/>
            <person name="Flipphi M."/>
            <person name="Freyberg S."/>
            <person name="Gallo A."/>
            <person name="Gournas C."/>
            <person name="Habgood R."/>
            <person name="Hainaut M."/>
            <person name="Harispe M.L."/>
            <person name="Henrissat B."/>
            <person name="Hilden K.S."/>
            <person name="Hope R."/>
            <person name="Hossain A."/>
            <person name="Karabika E."/>
            <person name="Karaffa L."/>
            <person name="Karanyi Z."/>
            <person name="Krasevec N."/>
            <person name="Kuo A."/>
            <person name="Kusch H."/>
            <person name="LaButti K."/>
            <person name="Lagendijk E.L."/>
            <person name="Lapidus A."/>
            <person name="Levasseur A."/>
            <person name="Lindquist E."/>
            <person name="Lipzen A."/>
            <person name="Logrieco A.F."/>
            <person name="MacCabe A."/>
            <person name="Maekelae M.R."/>
            <person name="Malavazi I."/>
            <person name="Melin P."/>
            <person name="Meyer V."/>
            <person name="Mielnichuk N."/>
            <person name="Miskei M."/>
            <person name="Molnar A.P."/>
            <person name="Mule G."/>
            <person name="Ngan C.Y."/>
            <person name="Orejas M."/>
            <person name="Orosz E."/>
            <person name="Ouedraogo J.P."/>
            <person name="Overkamp K.M."/>
            <person name="Park H.-S."/>
            <person name="Perrone G."/>
            <person name="Piumi F."/>
            <person name="Punt P.J."/>
            <person name="Ram A.F."/>
            <person name="Ramon A."/>
            <person name="Rauscher S."/>
            <person name="Record E."/>
            <person name="Riano-Pachon D.M."/>
            <person name="Robert V."/>
            <person name="Roehrig J."/>
            <person name="Ruller R."/>
            <person name="Salamov A."/>
            <person name="Salih N.S."/>
            <person name="Samson R.A."/>
            <person name="Sandor E."/>
            <person name="Sanguinetti M."/>
            <person name="Schuetze T."/>
            <person name="Sepcic K."/>
            <person name="Shelest E."/>
            <person name="Sherlock G."/>
            <person name="Sophianopoulou V."/>
            <person name="Squina F.M."/>
            <person name="Sun H."/>
            <person name="Susca A."/>
            <person name="Todd R.B."/>
            <person name="Tsang A."/>
            <person name="Unkles S.E."/>
            <person name="van de Wiele N."/>
            <person name="van Rossen-Uffink D."/>
            <person name="Oliveira J.V."/>
            <person name="Vesth T.C."/>
            <person name="Visser J."/>
            <person name="Yu J.-H."/>
            <person name="Zhou M."/>
            <person name="Andersen M.R."/>
            <person name="Archer D.B."/>
            <person name="Baker S.E."/>
            <person name="Benoit I."/>
            <person name="Brakhage A.A."/>
            <person name="Braus G.H."/>
            <person name="Fischer R."/>
            <person name="Frisvad J.C."/>
            <person name="Goldman G.H."/>
            <person name="Houbraken J."/>
            <person name="Oakley B."/>
            <person name="Pocsi I."/>
            <person name="Scazzocchio C."/>
            <person name="Seiboth B."/>
            <person name="vanKuyk P.A."/>
            <person name="Wortman J."/>
            <person name="Dyer P.S."/>
            <person name="Grigoriev I.V."/>
        </authorList>
    </citation>
    <scope>NUCLEOTIDE SEQUENCE [LARGE SCALE GENOMIC DNA]</scope>
    <source>
        <strain evidence="6">CBS 506.65</strain>
    </source>
</reference>
<name>A0A1L9S5F2_9EURO</name>
<organism evidence="5 6">
    <name type="scientific">Penicilliopsis zonata CBS 506.65</name>
    <dbReference type="NCBI Taxonomy" id="1073090"/>
    <lineage>
        <taxon>Eukaryota</taxon>
        <taxon>Fungi</taxon>
        <taxon>Dikarya</taxon>
        <taxon>Ascomycota</taxon>
        <taxon>Pezizomycotina</taxon>
        <taxon>Eurotiomycetes</taxon>
        <taxon>Eurotiomycetidae</taxon>
        <taxon>Eurotiales</taxon>
        <taxon>Aspergillaceae</taxon>
        <taxon>Penicilliopsis</taxon>
    </lineage>
</organism>
<dbReference type="PANTHER" id="PTHR42748:SF30">
    <property type="entry name" value="NMRA-LIKE DOMAIN-CONTAINING PROTEIN"/>
    <property type="match status" value="1"/>
</dbReference>
<dbReference type="GeneID" id="34613392"/>
<accession>A0A1L9S5F2</accession>
<dbReference type="EMBL" id="KV878360">
    <property type="protein sequence ID" value="OJJ42396.1"/>
    <property type="molecule type" value="Genomic_DNA"/>
</dbReference>